<organism evidence="4">
    <name type="scientific">freshwater metagenome</name>
    <dbReference type="NCBI Taxonomy" id="449393"/>
    <lineage>
        <taxon>unclassified sequences</taxon>
        <taxon>metagenomes</taxon>
        <taxon>ecological metagenomes</taxon>
    </lineage>
</organism>
<evidence type="ECO:0000256" key="1">
    <source>
        <dbReference type="SAM" id="MobiDB-lite"/>
    </source>
</evidence>
<keyword evidence="2" id="KW-1133">Transmembrane helix</keyword>
<feature type="transmembrane region" description="Helical" evidence="2">
    <location>
        <begin position="187"/>
        <end position="203"/>
    </location>
</feature>
<evidence type="ECO:0000259" key="3">
    <source>
        <dbReference type="SMART" id="SM00460"/>
    </source>
</evidence>
<evidence type="ECO:0000256" key="2">
    <source>
        <dbReference type="SAM" id="Phobius"/>
    </source>
</evidence>
<accession>A0A6J7I9D6</accession>
<feature type="transmembrane region" description="Helical" evidence="2">
    <location>
        <begin position="58"/>
        <end position="77"/>
    </location>
</feature>
<dbReference type="Pfam" id="PF01841">
    <property type="entry name" value="Transglut_core"/>
    <property type="match status" value="1"/>
</dbReference>
<feature type="transmembrane region" description="Helical" evidence="2">
    <location>
        <begin position="210"/>
        <end position="229"/>
    </location>
</feature>
<feature type="transmembrane region" description="Helical" evidence="2">
    <location>
        <begin position="84"/>
        <end position="105"/>
    </location>
</feature>
<feature type="transmembrane region" description="Helical" evidence="2">
    <location>
        <begin position="135"/>
        <end position="156"/>
    </location>
</feature>
<gene>
    <name evidence="4" type="ORF">UFOPK3564_02171</name>
</gene>
<evidence type="ECO:0000313" key="4">
    <source>
        <dbReference type="EMBL" id="CAB4927320.1"/>
    </source>
</evidence>
<keyword evidence="2" id="KW-0812">Transmembrane</keyword>
<dbReference type="SUPFAM" id="SSF54001">
    <property type="entry name" value="Cysteine proteinases"/>
    <property type="match status" value="1"/>
</dbReference>
<dbReference type="InterPro" id="IPR052901">
    <property type="entry name" value="Bact_TGase-like"/>
</dbReference>
<name>A0A6J7I9D6_9ZZZZ</name>
<proteinExistence type="predicted"/>
<protein>
    <submittedName>
        <fullName evidence="4">Unannotated protein</fullName>
    </submittedName>
</protein>
<dbReference type="InterPro" id="IPR038765">
    <property type="entry name" value="Papain-like_cys_pep_sf"/>
</dbReference>
<dbReference type="Gene3D" id="3.10.620.30">
    <property type="match status" value="1"/>
</dbReference>
<reference evidence="4" key="1">
    <citation type="submission" date="2020-05" db="EMBL/GenBank/DDBJ databases">
        <authorList>
            <person name="Chiriac C."/>
            <person name="Salcher M."/>
            <person name="Ghai R."/>
            <person name="Kavagutti S V."/>
        </authorList>
    </citation>
    <scope>NUCLEOTIDE SEQUENCE</scope>
</reference>
<feature type="region of interest" description="Disordered" evidence="1">
    <location>
        <begin position="247"/>
        <end position="266"/>
    </location>
</feature>
<dbReference type="EMBL" id="CAFBMK010000140">
    <property type="protein sequence ID" value="CAB4927320.1"/>
    <property type="molecule type" value="Genomic_DNA"/>
</dbReference>
<sequence length="692" mass="72633">MPVDPAAAAAPLRALRGPHPGRPRPVADPRPSAHGRAAALIVLAAASGVGWWPVLGAATAACLPVLLLSVLVALGALRPRTAAALLLAWLPAALLLLGVPLSAFAPRAWDDDGAALLTGAGALTDAAGAAPTRDAWARAAALLATAALWPVAAVLARRRERSAAALALVLPALPLVAALALEHVADAAWPGALLLAATVLWVARGRLRTLVPLTLLVGLVSAAGGQAAGPEEQWLPFVEPAGRPPQFTRLDTTQGYGPLPDRRTGRTMAELTSPAPGLWRMQVLERFSNGWSVRLRERPELPQPAAVVTETTVRYAGLRDELVPAPGRIVGVAGREVVREDGEARRLDDEPGEGDVLRVRAEVVRATAAGLSRVPMPAPGEYADWTRIWGDGEIRRNGRPATELIEGVARGDEATDFQRVLRIASDLARGARTQLELVRRVRAYLLDPDRFRYTTDVPEPGTQPLYDFLLHRRTGYCQQFAGGAAALLRMAGVPTRVVTGFATGEASEGGTYVVRDRDAHAWIEVYFRGFGWVPFDPTPAATDARVDPSVDALAAAAPARPSSGGAGAALLLVPVAVLGGAALVGARRRRAADDGAVTPTGEVLATLVPGPVGPATTLAGLRPRLALIGPEVAALADRVERARWSGAAPDPDRHPRLRVWRALRHDVGPLRAAALLARGAPRRARPGSPGGH</sequence>
<dbReference type="InterPro" id="IPR002931">
    <property type="entry name" value="Transglutaminase-like"/>
</dbReference>
<dbReference type="PANTHER" id="PTHR42736">
    <property type="entry name" value="PROTEIN-GLUTAMINE GAMMA-GLUTAMYLTRANSFERASE"/>
    <property type="match status" value="1"/>
</dbReference>
<dbReference type="AlphaFoldDB" id="A0A6J7I9D6"/>
<dbReference type="PANTHER" id="PTHR42736:SF1">
    <property type="entry name" value="PROTEIN-GLUTAMINE GAMMA-GLUTAMYLTRANSFERASE"/>
    <property type="match status" value="1"/>
</dbReference>
<dbReference type="SMART" id="SM00460">
    <property type="entry name" value="TGc"/>
    <property type="match status" value="1"/>
</dbReference>
<feature type="transmembrane region" description="Helical" evidence="2">
    <location>
        <begin position="566"/>
        <end position="586"/>
    </location>
</feature>
<feature type="transmembrane region" description="Helical" evidence="2">
    <location>
        <begin position="163"/>
        <end position="181"/>
    </location>
</feature>
<feature type="domain" description="Transglutaminase-like" evidence="3">
    <location>
        <begin position="469"/>
        <end position="539"/>
    </location>
</feature>
<keyword evidence="2" id="KW-0472">Membrane</keyword>